<comment type="caution">
    <text evidence="2">The sequence shown here is derived from an EMBL/GenBank/DDBJ whole genome shotgun (WGS) entry which is preliminary data.</text>
</comment>
<name>A0A1X2H6U8_SYNRA</name>
<gene>
    <name evidence="2" type="ORF">BCR43DRAFT_526577</name>
</gene>
<evidence type="ECO:0000313" key="3">
    <source>
        <dbReference type="Proteomes" id="UP000242180"/>
    </source>
</evidence>
<organism evidence="2 3">
    <name type="scientific">Syncephalastrum racemosum</name>
    <name type="common">Filamentous fungus</name>
    <dbReference type="NCBI Taxonomy" id="13706"/>
    <lineage>
        <taxon>Eukaryota</taxon>
        <taxon>Fungi</taxon>
        <taxon>Fungi incertae sedis</taxon>
        <taxon>Mucoromycota</taxon>
        <taxon>Mucoromycotina</taxon>
        <taxon>Mucoromycetes</taxon>
        <taxon>Mucorales</taxon>
        <taxon>Syncephalastraceae</taxon>
        <taxon>Syncephalastrum</taxon>
    </lineage>
</organism>
<reference evidence="2 3" key="1">
    <citation type="submission" date="2016-07" db="EMBL/GenBank/DDBJ databases">
        <title>Pervasive Adenine N6-methylation of Active Genes in Fungi.</title>
        <authorList>
            <consortium name="DOE Joint Genome Institute"/>
            <person name="Mondo S.J."/>
            <person name="Dannebaum R.O."/>
            <person name="Kuo R.C."/>
            <person name="Labutti K."/>
            <person name="Haridas S."/>
            <person name="Kuo A."/>
            <person name="Salamov A."/>
            <person name="Ahrendt S.R."/>
            <person name="Lipzen A."/>
            <person name="Sullivan W."/>
            <person name="Andreopoulos W.B."/>
            <person name="Clum A."/>
            <person name="Lindquist E."/>
            <person name="Daum C."/>
            <person name="Ramamoorthy G.K."/>
            <person name="Gryganskyi A."/>
            <person name="Culley D."/>
            <person name="Magnuson J.K."/>
            <person name="James T.Y."/>
            <person name="O'Malley M.A."/>
            <person name="Stajich J.E."/>
            <person name="Spatafora J.W."/>
            <person name="Visel A."/>
            <person name="Grigoriev I.V."/>
        </authorList>
    </citation>
    <scope>NUCLEOTIDE SEQUENCE [LARGE SCALE GENOMIC DNA]</scope>
    <source>
        <strain evidence="2 3">NRRL 2496</strain>
    </source>
</reference>
<dbReference type="Proteomes" id="UP000242180">
    <property type="component" value="Unassembled WGS sequence"/>
</dbReference>
<dbReference type="PANTHER" id="PTHR33477:SF3">
    <property type="entry name" value="P-LOOP NTPASE DOMAIN-CONTAINING PROTEIN LPA1 HOMOLOG 1"/>
    <property type="match status" value="1"/>
</dbReference>
<protein>
    <submittedName>
        <fullName evidence="2">Uncharacterized protein</fullName>
    </submittedName>
</protein>
<dbReference type="STRING" id="13706.A0A1X2H6U8"/>
<evidence type="ECO:0000313" key="2">
    <source>
        <dbReference type="EMBL" id="ORY94208.1"/>
    </source>
</evidence>
<keyword evidence="3" id="KW-1185">Reference proteome</keyword>
<feature type="compositionally biased region" description="Acidic residues" evidence="1">
    <location>
        <begin position="376"/>
        <end position="393"/>
    </location>
</feature>
<evidence type="ECO:0000256" key="1">
    <source>
        <dbReference type="SAM" id="MobiDB-lite"/>
    </source>
</evidence>
<accession>A0A1X2H6U8</accession>
<dbReference type="EMBL" id="MCGN01000008">
    <property type="protein sequence ID" value="ORY94208.1"/>
    <property type="molecule type" value="Genomic_DNA"/>
</dbReference>
<feature type="region of interest" description="Disordered" evidence="1">
    <location>
        <begin position="343"/>
        <end position="426"/>
    </location>
</feature>
<dbReference type="Gene3D" id="3.40.50.300">
    <property type="entry name" value="P-loop containing nucleotide triphosphate hydrolases"/>
    <property type="match status" value="1"/>
</dbReference>
<dbReference type="InParanoid" id="A0A1X2H6U8"/>
<dbReference type="Pfam" id="PF13671">
    <property type="entry name" value="AAA_33"/>
    <property type="match status" value="1"/>
</dbReference>
<dbReference type="OrthoDB" id="10263927at2759"/>
<dbReference type="SUPFAM" id="SSF52540">
    <property type="entry name" value="P-loop containing nucleoside triphosphate hydrolases"/>
    <property type="match status" value="2"/>
</dbReference>
<feature type="compositionally biased region" description="Basic residues" evidence="1">
    <location>
        <begin position="343"/>
        <end position="352"/>
    </location>
</feature>
<dbReference type="InterPro" id="IPR027417">
    <property type="entry name" value="P-loop_NTPase"/>
</dbReference>
<sequence length="426" mass="47567">MKSILVQTDINGPPKNCTRYHIQLLLIFIGVKYSHAQVILDERLQTVQLALEQEATAAERHAVDLDDFLGRLREALLPFHYTNPLTDLRVAWDIVHRNRSVCIILGGTSGCGKSTLASLLARRIGITTVLSTDHLRSLLRSFDSEKKSNLLWASSYHAGEDLDTDNATIAGYEAQSQLMFDTLDKMLTAFAERKESLVIEGVALSVDNIRKLAEKHPHCIPLVIYISNEHKHSERFAIRAKYMTVAPRANKYIKYFDNIRLIQSHLCQQANQFLIPTVDNTNVDRSLAILHTTVVNVMSRLQSIGASSLVDPATGKLFILHEEYTKVYEATWSSKQMLRRIRQNSVRSRRQPTRASEIAAAESCGSGQEQASCSPGEEEDADEEDASDQEEEPPGTHDMSAAQQISSSPLGVIQMHQTGLKAASRF</sequence>
<dbReference type="AlphaFoldDB" id="A0A1X2H6U8"/>
<proteinExistence type="predicted"/>
<dbReference type="OMA" id="LWASSYH"/>
<dbReference type="PANTHER" id="PTHR33477">
    <property type="entry name" value="P-LOOP NTPASE DOMAIN-CONTAINING PROTEIN LPA1 HOMOLOG 1"/>
    <property type="match status" value="1"/>
</dbReference>